<accession>A0A2H1W0L4</accession>
<proteinExistence type="predicted"/>
<protein>
    <submittedName>
        <fullName evidence="1">SFRICE_013578</fullName>
    </submittedName>
</protein>
<name>A0A2H1W0L4_SPOFR</name>
<gene>
    <name evidence="1" type="ORF">SFRICE_013578</name>
</gene>
<organism evidence="1">
    <name type="scientific">Spodoptera frugiperda</name>
    <name type="common">Fall armyworm</name>
    <dbReference type="NCBI Taxonomy" id="7108"/>
    <lineage>
        <taxon>Eukaryota</taxon>
        <taxon>Metazoa</taxon>
        <taxon>Ecdysozoa</taxon>
        <taxon>Arthropoda</taxon>
        <taxon>Hexapoda</taxon>
        <taxon>Insecta</taxon>
        <taxon>Pterygota</taxon>
        <taxon>Neoptera</taxon>
        <taxon>Endopterygota</taxon>
        <taxon>Lepidoptera</taxon>
        <taxon>Glossata</taxon>
        <taxon>Ditrysia</taxon>
        <taxon>Noctuoidea</taxon>
        <taxon>Noctuidae</taxon>
        <taxon>Amphipyrinae</taxon>
        <taxon>Spodoptera</taxon>
    </lineage>
</organism>
<dbReference type="AlphaFoldDB" id="A0A2H1W0L4"/>
<sequence length="42" mass="4788">MKRAVPCGNRTRYILRGSRLLRHRTNGANMKNSITNSQSNIT</sequence>
<dbReference type="EMBL" id="ODYU01005533">
    <property type="protein sequence ID" value="SOQ46476.1"/>
    <property type="molecule type" value="Genomic_DNA"/>
</dbReference>
<evidence type="ECO:0000313" key="1">
    <source>
        <dbReference type="EMBL" id="SOQ46476.1"/>
    </source>
</evidence>
<reference evidence="1" key="1">
    <citation type="submission" date="2016-07" db="EMBL/GenBank/DDBJ databases">
        <authorList>
            <person name="Bretaudeau A."/>
        </authorList>
    </citation>
    <scope>NUCLEOTIDE SEQUENCE</scope>
    <source>
        <strain evidence="1">Rice</strain>
        <tissue evidence="1">Whole body</tissue>
    </source>
</reference>